<protein>
    <recommendedName>
        <fullName evidence="2">Helitron helicase-like domain-containing protein</fullName>
    </recommendedName>
</protein>
<gene>
    <name evidence="1" type="ORF">Scaly_0065600</name>
</gene>
<evidence type="ECO:0008006" key="2">
    <source>
        <dbReference type="Google" id="ProtNLM"/>
    </source>
</evidence>
<organism evidence="1">
    <name type="scientific">Sesamum calycinum</name>
    <dbReference type="NCBI Taxonomy" id="2727403"/>
    <lineage>
        <taxon>Eukaryota</taxon>
        <taxon>Viridiplantae</taxon>
        <taxon>Streptophyta</taxon>
        <taxon>Embryophyta</taxon>
        <taxon>Tracheophyta</taxon>
        <taxon>Spermatophyta</taxon>
        <taxon>Magnoliopsida</taxon>
        <taxon>eudicotyledons</taxon>
        <taxon>Gunneridae</taxon>
        <taxon>Pentapetalae</taxon>
        <taxon>asterids</taxon>
        <taxon>lamiids</taxon>
        <taxon>Lamiales</taxon>
        <taxon>Pedaliaceae</taxon>
        <taxon>Sesamum</taxon>
    </lineage>
</organism>
<proteinExistence type="predicted"/>
<accession>A0AAW2SVI9</accession>
<comment type="caution">
    <text evidence="1">The sequence shown here is derived from an EMBL/GenBank/DDBJ whole genome shotgun (WGS) entry which is preliminary data.</text>
</comment>
<evidence type="ECO:0000313" key="1">
    <source>
        <dbReference type="EMBL" id="KAL0396172.1"/>
    </source>
</evidence>
<dbReference type="EMBL" id="JACGWM010000001">
    <property type="protein sequence ID" value="KAL0396172.1"/>
    <property type="molecule type" value="Genomic_DNA"/>
</dbReference>
<name>A0AAW2SVI9_9LAMI</name>
<reference evidence="1" key="2">
    <citation type="journal article" date="2024" name="Plant">
        <title>Genomic evolution and insights into agronomic trait innovations of Sesamum species.</title>
        <authorList>
            <person name="Miao H."/>
            <person name="Wang L."/>
            <person name="Qu L."/>
            <person name="Liu H."/>
            <person name="Sun Y."/>
            <person name="Le M."/>
            <person name="Wang Q."/>
            <person name="Wei S."/>
            <person name="Zheng Y."/>
            <person name="Lin W."/>
            <person name="Duan Y."/>
            <person name="Cao H."/>
            <person name="Xiong S."/>
            <person name="Wang X."/>
            <person name="Wei L."/>
            <person name="Li C."/>
            <person name="Ma Q."/>
            <person name="Ju M."/>
            <person name="Zhao R."/>
            <person name="Li G."/>
            <person name="Mu C."/>
            <person name="Tian Q."/>
            <person name="Mei H."/>
            <person name="Zhang T."/>
            <person name="Gao T."/>
            <person name="Zhang H."/>
        </authorList>
    </citation>
    <scope>NUCLEOTIDE SEQUENCE</scope>
    <source>
        <strain evidence="1">KEN8</strain>
    </source>
</reference>
<dbReference type="AlphaFoldDB" id="A0AAW2SVI9"/>
<reference evidence="1" key="1">
    <citation type="submission" date="2020-06" db="EMBL/GenBank/DDBJ databases">
        <authorList>
            <person name="Li T."/>
            <person name="Hu X."/>
            <person name="Zhang T."/>
            <person name="Song X."/>
            <person name="Zhang H."/>
            <person name="Dai N."/>
            <person name="Sheng W."/>
            <person name="Hou X."/>
            <person name="Wei L."/>
        </authorList>
    </citation>
    <scope>NUCLEOTIDE SEQUENCE</scope>
    <source>
        <strain evidence="1">KEN8</strain>
        <tissue evidence="1">Leaf</tissue>
    </source>
</reference>
<sequence length="126" mass="14623">MRSSRKISFIKEFLKNIAHVHVIEFQKRGLPHVHMLVIFDEDDKLNTPEDYDCVVRAEIPDKNEEPELYAAVLKHMIHGPCGQSNSNAPCMKNMSCKKATLNHLQNVLFKEMIRIRFIDDVMTTDL</sequence>